<evidence type="ECO:0000313" key="1">
    <source>
        <dbReference type="EMBL" id="MFD2255780.1"/>
    </source>
</evidence>
<dbReference type="Pfam" id="PF17660">
    <property type="entry name" value="BTRD1"/>
    <property type="match status" value="2"/>
</dbReference>
<dbReference type="Proteomes" id="UP001597375">
    <property type="component" value="Unassembled WGS sequence"/>
</dbReference>
<comment type="caution">
    <text evidence="1">The sequence shown here is derived from an EMBL/GenBank/DDBJ whole genome shotgun (WGS) entry which is preliminary data.</text>
</comment>
<protein>
    <submittedName>
        <fullName evidence="1">Uncharacterized protein</fullName>
    </submittedName>
</protein>
<proteinExistence type="predicted"/>
<evidence type="ECO:0000313" key="2">
    <source>
        <dbReference type="Proteomes" id="UP001597375"/>
    </source>
</evidence>
<gene>
    <name evidence="1" type="ORF">ACFSSA_03745</name>
</gene>
<sequence length="282" mass="33199">MYKWLFFVVLAFSSVACSKKEVVSSEPLEEEEFSEWFDVLDTTLRSNEVSGSYTCWRKLEGRNHNGISQFRWVSEDRPLDKSFRFAMLWNKRVEDYYEEGKEWHLKGYERVSLNVFVDASGIARYQAIWIYPAKPKESVIQASALDEDMAAARESRFTPWESSPVLQKRFDQREKKTCPLYQEMDKNRRGRSIYTEPGEGFHFAARIFCNRVRFLRFHREYTEAGFKLLNVSTAPDGNFSTQYSAVWVAEKDFERAVKMQAKLGIAVADPITEEEMRLEMRR</sequence>
<dbReference type="PROSITE" id="PS51257">
    <property type="entry name" value="PROKAR_LIPOPROTEIN"/>
    <property type="match status" value="1"/>
</dbReference>
<keyword evidence="2" id="KW-1185">Reference proteome</keyword>
<accession>A0ABW5D5G1</accession>
<reference evidence="2" key="1">
    <citation type="journal article" date="2019" name="Int. J. Syst. Evol. Microbiol.">
        <title>The Global Catalogue of Microorganisms (GCM) 10K type strain sequencing project: providing services to taxonomists for standard genome sequencing and annotation.</title>
        <authorList>
            <consortium name="The Broad Institute Genomics Platform"/>
            <consortium name="The Broad Institute Genome Sequencing Center for Infectious Disease"/>
            <person name="Wu L."/>
            <person name="Ma J."/>
        </authorList>
    </citation>
    <scope>NUCLEOTIDE SEQUENCE [LARGE SCALE GENOMIC DNA]</scope>
    <source>
        <strain evidence="2">CGMCC 4.7106</strain>
    </source>
</reference>
<dbReference type="InterPro" id="IPR049511">
    <property type="entry name" value="PGH-like_rpt"/>
</dbReference>
<name>A0ABW5D5G1_9BACT</name>
<organism evidence="1 2">
    <name type="scientific">Luteolibacter algae</name>
    <dbReference type="NCBI Taxonomy" id="454151"/>
    <lineage>
        <taxon>Bacteria</taxon>
        <taxon>Pseudomonadati</taxon>
        <taxon>Verrucomicrobiota</taxon>
        <taxon>Verrucomicrobiia</taxon>
        <taxon>Verrucomicrobiales</taxon>
        <taxon>Verrucomicrobiaceae</taxon>
        <taxon>Luteolibacter</taxon>
    </lineage>
</organism>
<dbReference type="EMBL" id="JBHUIT010000002">
    <property type="protein sequence ID" value="MFD2255780.1"/>
    <property type="molecule type" value="Genomic_DNA"/>
</dbReference>